<protein>
    <submittedName>
        <fullName evidence="3">Uracil-DNA glycosylase</fullName>
    </submittedName>
</protein>
<proteinExistence type="predicted"/>
<reference evidence="1 2" key="2">
    <citation type="submission" date="2018-11" db="EMBL/GenBank/DDBJ databases">
        <authorList>
            <consortium name="Pathogen Informatics"/>
        </authorList>
    </citation>
    <scope>NUCLEOTIDE SEQUENCE [LARGE SCALE GENOMIC DNA]</scope>
</reference>
<accession>A0A0M3JNI3</accession>
<gene>
    <name evidence="1" type="ORF">ASIM_LOCUS8970</name>
</gene>
<evidence type="ECO:0000313" key="2">
    <source>
        <dbReference type="Proteomes" id="UP000267096"/>
    </source>
</evidence>
<dbReference type="Proteomes" id="UP000267096">
    <property type="component" value="Unassembled WGS sequence"/>
</dbReference>
<organism evidence="3">
    <name type="scientific">Anisakis simplex</name>
    <name type="common">Herring worm</name>
    <dbReference type="NCBI Taxonomy" id="6269"/>
    <lineage>
        <taxon>Eukaryota</taxon>
        <taxon>Metazoa</taxon>
        <taxon>Ecdysozoa</taxon>
        <taxon>Nematoda</taxon>
        <taxon>Chromadorea</taxon>
        <taxon>Rhabditida</taxon>
        <taxon>Spirurina</taxon>
        <taxon>Ascaridomorpha</taxon>
        <taxon>Ascaridoidea</taxon>
        <taxon>Anisakidae</taxon>
        <taxon>Anisakis</taxon>
        <taxon>Anisakis simplex complex</taxon>
    </lineage>
</organism>
<dbReference type="EMBL" id="UYRR01025883">
    <property type="protein sequence ID" value="VDK35694.1"/>
    <property type="molecule type" value="Genomic_DNA"/>
</dbReference>
<reference evidence="3" key="1">
    <citation type="submission" date="2017-02" db="UniProtKB">
        <authorList>
            <consortium name="WormBaseParasite"/>
        </authorList>
    </citation>
    <scope>IDENTIFICATION</scope>
</reference>
<dbReference type="AlphaFoldDB" id="A0A0M3JNI3"/>
<name>A0A0M3JNI3_ANISI</name>
<evidence type="ECO:0000313" key="1">
    <source>
        <dbReference type="EMBL" id="VDK35694.1"/>
    </source>
</evidence>
<keyword evidence="2" id="KW-1185">Reference proteome</keyword>
<evidence type="ECO:0000313" key="3">
    <source>
        <dbReference type="WBParaSite" id="ASIM_0000922301-mRNA-1"/>
    </source>
</evidence>
<dbReference type="WBParaSite" id="ASIM_0000922301-mRNA-1">
    <property type="protein sequence ID" value="ASIM_0000922301-mRNA-1"/>
    <property type="gene ID" value="ASIM_0000922301"/>
</dbReference>
<sequence>MLFGQDRMDLIAPTPLYPLTQLWQEINNTIQTSIEQHLILPSPPAVRHFNLRPISDNLNASHQVSPRYLLEHHN</sequence>